<dbReference type="EMBL" id="GBXM01014525">
    <property type="protein sequence ID" value="JAH94052.1"/>
    <property type="molecule type" value="Transcribed_RNA"/>
</dbReference>
<accession>A0A0E9WUH7</accession>
<sequence>MFLRMQTYIHTYIHTHAYTYILYTHTHTEMGVQVCRDKFQTFSQLLSCLLETS</sequence>
<protein>
    <submittedName>
        <fullName evidence="1">Uncharacterized protein</fullName>
    </submittedName>
</protein>
<proteinExistence type="predicted"/>
<organism evidence="1">
    <name type="scientific">Anguilla anguilla</name>
    <name type="common">European freshwater eel</name>
    <name type="synonym">Muraena anguilla</name>
    <dbReference type="NCBI Taxonomy" id="7936"/>
    <lineage>
        <taxon>Eukaryota</taxon>
        <taxon>Metazoa</taxon>
        <taxon>Chordata</taxon>
        <taxon>Craniata</taxon>
        <taxon>Vertebrata</taxon>
        <taxon>Euteleostomi</taxon>
        <taxon>Actinopterygii</taxon>
        <taxon>Neopterygii</taxon>
        <taxon>Teleostei</taxon>
        <taxon>Anguilliformes</taxon>
        <taxon>Anguillidae</taxon>
        <taxon>Anguilla</taxon>
    </lineage>
</organism>
<evidence type="ECO:0000313" key="1">
    <source>
        <dbReference type="EMBL" id="JAH94052.1"/>
    </source>
</evidence>
<reference evidence="1" key="1">
    <citation type="submission" date="2014-11" db="EMBL/GenBank/DDBJ databases">
        <authorList>
            <person name="Amaro Gonzalez C."/>
        </authorList>
    </citation>
    <scope>NUCLEOTIDE SEQUENCE</scope>
</reference>
<dbReference type="AlphaFoldDB" id="A0A0E9WUH7"/>
<name>A0A0E9WUH7_ANGAN</name>
<reference evidence="1" key="2">
    <citation type="journal article" date="2015" name="Fish Shellfish Immunol.">
        <title>Early steps in the European eel (Anguilla anguilla)-Vibrio vulnificus interaction in the gills: Role of the RtxA13 toxin.</title>
        <authorList>
            <person name="Callol A."/>
            <person name="Pajuelo D."/>
            <person name="Ebbesson L."/>
            <person name="Teles M."/>
            <person name="MacKenzie S."/>
            <person name="Amaro C."/>
        </authorList>
    </citation>
    <scope>NUCLEOTIDE SEQUENCE</scope>
</reference>